<feature type="signal peptide" evidence="1">
    <location>
        <begin position="1"/>
        <end position="21"/>
    </location>
</feature>
<organism evidence="2 3">
    <name type="scientific">Dyadobacter jejuensis</name>
    <dbReference type="NCBI Taxonomy" id="1082580"/>
    <lineage>
        <taxon>Bacteria</taxon>
        <taxon>Pseudomonadati</taxon>
        <taxon>Bacteroidota</taxon>
        <taxon>Cytophagia</taxon>
        <taxon>Cytophagales</taxon>
        <taxon>Spirosomataceae</taxon>
        <taxon>Dyadobacter</taxon>
    </lineage>
</organism>
<dbReference type="Pfam" id="PF11138">
    <property type="entry name" value="DUF2911"/>
    <property type="match status" value="1"/>
</dbReference>
<comment type="caution">
    <text evidence="2">The sequence shown here is derived from an EMBL/GenBank/DDBJ whole genome shotgun (WGS) entry which is preliminary data.</text>
</comment>
<proteinExistence type="predicted"/>
<reference evidence="2 3" key="1">
    <citation type="submission" date="2018-03" db="EMBL/GenBank/DDBJ databases">
        <title>Genomic Encyclopedia of Archaeal and Bacterial Type Strains, Phase II (KMG-II): from individual species to whole genera.</title>
        <authorList>
            <person name="Goeker M."/>
        </authorList>
    </citation>
    <scope>NUCLEOTIDE SEQUENCE [LARGE SCALE GENOMIC DNA]</scope>
    <source>
        <strain evidence="2 3">DSM 100346</strain>
    </source>
</reference>
<evidence type="ECO:0000313" key="2">
    <source>
        <dbReference type="EMBL" id="PWJ57637.1"/>
    </source>
</evidence>
<dbReference type="RefSeq" id="WP_109674798.1">
    <property type="nucleotide sequence ID" value="NZ_QGDT01000006.1"/>
</dbReference>
<keyword evidence="1" id="KW-0732">Signal</keyword>
<evidence type="ECO:0000256" key="1">
    <source>
        <dbReference type="SAM" id="SignalP"/>
    </source>
</evidence>
<dbReference type="AlphaFoldDB" id="A0A316B4T6"/>
<accession>A0A316B4T6</accession>
<feature type="chain" id="PRO_5016386538" description="DUF2911 family protein" evidence="1">
    <location>
        <begin position="22"/>
        <end position="282"/>
    </location>
</feature>
<gene>
    <name evidence="2" type="ORF">CLV98_106109</name>
</gene>
<evidence type="ECO:0008006" key="4">
    <source>
        <dbReference type="Google" id="ProtNLM"/>
    </source>
</evidence>
<evidence type="ECO:0000313" key="3">
    <source>
        <dbReference type="Proteomes" id="UP000245880"/>
    </source>
</evidence>
<sequence length="282" mass="31239">MKVQVSTLLLALTLGFGTANAQIRTPEPSPSATVSQAIGLGTATISYSRPSLKGRKMFNHQVPYGSVWRTGANKITNLTLSEDMEVAGHKLAAGTYALFTIPTATEWTIILNNGANQWGSYTYDQKDDVLRFKVKPEKLAKKEEHFTIDFTDFSPTKAHLSIRWENTAVKFAISQDPHARIMAQIKDELAKADVKASTYLAASNYYFDTKSDQQAVYDWAKKAVDLDPKFWTHYYFARAAALNGKCEEAIVHAKAGLAMAKEAGDQAYVINNQSIIDQCSKK</sequence>
<protein>
    <recommendedName>
        <fullName evidence="4">DUF2911 family protein</fullName>
    </recommendedName>
</protein>
<name>A0A316B4T6_9BACT</name>
<dbReference type="InterPro" id="IPR021314">
    <property type="entry name" value="DUF2911"/>
</dbReference>
<dbReference type="OrthoDB" id="195456at2"/>
<dbReference type="EMBL" id="QGDT01000006">
    <property type="protein sequence ID" value="PWJ57637.1"/>
    <property type="molecule type" value="Genomic_DNA"/>
</dbReference>
<keyword evidence="3" id="KW-1185">Reference proteome</keyword>
<dbReference type="Proteomes" id="UP000245880">
    <property type="component" value="Unassembled WGS sequence"/>
</dbReference>